<reference evidence="2 3" key="1">
    <citation type="submission" date="2018-11" db="EMBL/GenBank/DDBJ databases">
        <title>Sequencing the genomes of 1000 actinobacteria strains.</title>
        <authorList>
            <person name="Klenk H.-P."/>
        </authorList>
    </citation>
    <scope>NUCLEOTIDE SEQUENCE [LARGE SCALE GENOMIC DNA]</scope>
    <source>
        <strain evidence="2 3">DSM 14012</strain>
    </source>
</reference>
<gene>
    <name evidence="2" type="ORF">EDD42_0139</name>
</gene>
<feature type="transmembrane region" description="Helical" evidence="1">
    <location>
        <begin position="84"/>
        <end position="104"/>
    </location>
</feature>
<proteinExistence type="predicted"/>
<feature type="transmembrane region" description="Helical" evidence="1">
    <location>
        <begin position="17"/>
        <end position="35"/>
    </location>
</feature>
<dbReference type="EMBL" id="RKHL01000001">
    <property type="protein sequence ID" value="ROR80106.1"/>
    <property type="molecule type" value="Genomic_DNA"/>
</dbReference>
<keyword evidence="1" id="KW-1133">Transmembrane helix</keyword>
<evidence type="ECO:0000313" key="2">
    <source>
        <dbReference type="EMBL" id="ROR80106.1"/>
    </source>
</evidence>
<accession>A0A3N2BXW3</accession>
<dbReference type="Proteomes" id="UP000266915">
    <property type="component" value="Unassembled WGS sequence"/>
</dbReference>
<keyword evidence="1" id="KW-0812">Transmembrane</keyword>
<dbReference type="AlphaFoldDB" id="A0A3N2BXW3"/>
<feature type="transmembrane region" description="Helical" evidence="1">
    <location>
        <begin position="124"/>
        <end position="145"/>
    </location>
</feature>
<keyword evidence="3" id="KW-1185">Reference proteome</keyword>
<organism evidence="2 3">
    <name type="scientific">Plantibacter flavus</name>
    <dbReference type="NCBI Taxonomy" id="150123"/>
    <lineage>
        <taxon>Bacteria</taxon>
        <taxon>Bacillati</taxon>
        <taxon>Actinomycetota</taxon>
        <taxon>Actinomycetes</taxon>
        <taxon>Micrococcales</taxon>
        <taxon>Microbacteriaceae</taxon>
        <taxon>Plantibacter</taxon>
    </lineage>
</organism>
<keyword evidence="1" id="KW-0472">Membrane</keyword>
<feature type="transmembrane region" description="Helical" evidence="1">
    <location>
        <begin position="47"/>
        <end position="72"/>
    </location>
</feature>
<comment type="caution">
    <text evidence="2">The sequence shown here is derived from an EMBL/GenBank/DDBJ whole genome shotgun (WGS) entry which is preliminary data.</text>
</comment>
<sequence>MNGSSIRSDRPFRRTRWTLGALGVAIIIVGLALFVQEIPAVRYPGVAFWLAGALVVHDGLIAGVVVAGAVLLRKLGLRARTRAVLSGAGVVGGIMAIVVLPAAWKAAIGTANPTVLPSDYLGNLVRFEIGIAVVTVVVVIALRVVDRRHAARGAAPRTPSEAPQ</sequence>
<name>A0A3N2BXW3_9MICO</name>
<protein>
    <submittedName>
        <fullName evidence="2">Uncharacterized protein</fullName>
    </submittedName>
</protein>
<evidence type="ECO:0000256" key="1">
    <source>
        <dbReference type="SAM" id="Phobius"/>
    </source>
</evidence>
<evidence type="ECO:0000313" key="3">
    <source>
        <dbReference type="Proteomes" id="UP000266915"/>
    </source>
</evidence>
<dbReference type="RefSeq" id="WP_085511672.1">
    <property type="nucleotide sequence ID" value="NZ_FXAP01000002.1"/>
</dbReference>